<reference evidence="20" key="1">
    <citation type="submission" date="2020-06" db="EMBL/GenBank/DDBJ databases">
        <title>Pharyngocirrus uchidai, Mitochondrial complete genome.</title>
        <authorList>
            <person name="Park J."/>
        </authorList>
    </citation>
    <scope>NUCLEOTIDE SEQUENCE</scope>
</reference>
<dbReference type="InterPro" id="IPR003945">
    <property type="entry name" value="NU5C-like"/>
</dbReference>
<keyword evidence="13 16" id="KW-0496">Mitochondrion</keyword>
<evidence type="ECO:0000259" key="19">
    <source>
        <dbReference type="Pfam" id="PF06455"/>
    </source>
</evidence>
<evidence type="ECO:0000256" key="3">
    <source>
        <dbReference type="ARBA" id="ARBA00021096"/>
    </source>
</evidence>
<dbReference type="Pfam" id="PF06455">
    <property type="entry name" value="NADH5_C"/>
    <property type="match status" value="1"/>
</dbReference>
<evidence type="ECO:0000256" key="15">
    <source>
        <dbReference type="ARBA" id="ARBA00049551"/>
    </source>
</evidence>
<evidence type="ECO:0000259" key="17">
    <source>
        <dbReference type="Pfam" id="PF00361"/>
    </source>
</evidence>
<dbReference type="EC" id="7.1.1.2" evidence="2 16"/>
<dbReference type="Pfam" id="PF00662">
    <property type="entry name" value="Proton_antipo_N"/>
    <property type="match status" value="1"/>
</dbReference>
<comment type="similarity">
    <text evidence="16">Belongs to the complex I subunit 5 family.</text>
</comment>
<evidence type="ECO:0000256" key="11">
    <source>
        <dbReference type="ARBA" id="ARBA00023027"/>
    </source>
</evidence>
<feature type="transmembrane region" description="Helical" evidence="16">
    <location>
        <begin position="216"/>
        <end position="235"/>
    </location>
</feature>
<feature type="transmembrane region" description="Helical" evidence="16">
    <location>
        <begin position="67"/>
        <end position="84"/>
    </location>
</feature>
<feature type="domain" description="NADH dehydrogenase subunit 5 C-terminal" evidence="19">
    <location>
        <begin position="368"/>
        <end position="544"/>
    </location>
</feature>
<keyword evidence="8" id="KW-1278">Translocase</keyword>
<evidence type="ECO:0000256" key="10">
    <source>
        <dbReference type="ARBA" id="ARBA00022989"/>
    </source>
</evidence>
<keyword evidence="9" id="KW-0249">Electron transport</keyword>
<dbReference type="EMBL" id="MT661609">
    <property type="protein sequence ID" value="QNM39907.1"/>
    <property type="molecule type" value="Genomic_DNA"/>
</dbReference>
<evidence type="ECO:0000256" key="13">
    <source>
        <dbReference type="ARBA" id="ARBA00023128"/>
    </source>
</evidence>
<evidence type="ECO:0000313" key="20">
    <source>
        <dbReference type="EMBL" id="QNM39907.1"/>
    </source>
</evidence>
<evidence type="ECO:0000256" key="4">
    <source>
        <dbReference type="ARBA" id="ARBA00022448"/>
    </source>
</evidence>
<dbReference type="GO" id="GO:0008137">
    <property type="term" value="F:NADH dehydrogenase (ubiquinone) activity"/>
    <property type="evidence" value="ECO:0007669"/>
    <property type="project" value="UniProtKB-EC"/>
</dbReference>
<feature type="transmembrane region" description="Helical" evidence="16">
    <location>
        <begin position="352"/>
        <end position="374"/>
    </location>
</feature>
<dbReference type="PRINTS" id="PR01434">
    <property type="entry name" value="NADHDHGNASE5"/>
</dbReference>
<dbReference type="RefSeq" id="YP_009988596.1">
    <property type="nucleotide sequence ID" value="NC_052721.1"/>
</dbReference>
<evidence type="ECO:0000256" key="8">
    <source>
        <dbReference type="ARBA" id="ARBA00022967"/>
    </source>
</evidence>
<feature type="transmembrane region" description="Helical" evidence="16">
    <location>
        <begin position="90"/>
        <end position="108"/>
    </location>
</feature>
<dbReference type="GO" id="GO:0042773">
    <property type="term" value="P:ATP synthesis coupled electron transport"/>
    <property type="evidence" value="ECO:0007669"/>
    <property type="project" value="InterPro"/>
</dbReference>
<dbReference type="InterPro" id="IPR001750">
    <property type="entry name" value="ND/Mrp_TM"/>
</dbReference>
<geneLocation type="mitochondrion" evidence="20"/>
<feature type="transmembrane region" description="Helical" evidence="16">
    <location>
        <begin position="189"/>
        <end position="210"/>
    </location>
</feature>
<keyword evidence="7" id="KW-0999">Mitochondrion inner membrane</keyword>
<keyword evidence="10 16" id="KW-1133">Transmembrane helix</keyword>
<organism evidence="20">
    <name type="scientific">Pharyngocirrus uchidai</name>
    <dbReference type="NCBI Taxonomy" id="2498818"/>
    <lineage>
        <taxon>Eukaryota</taxon>
        <taxon>Metazoa</taxon>
        <taxon>Spiralia</taxon>
        <taxon>Lophotrochozoa</taxon>
        <taxon>Annelida</taxon>
        <taxon>Polychaeta</taxon>
        <taxon>Polychaeta incertae sedis</taxon>
        <taxon>Saccocirridae</taxon>
        <taxon>Pharyngocirrus</taxon>
    </lineage>
</organism>
<keyword evidence="11 16" id="KW-0520">NAD</keyword>
<evidence type="ECO:0000256" key="7">
    <source>
        <dbReference type="ARBA" id="ARBA00022792"/>
    </source>
</evidence>
<dbReference type="PANTHER" id="PTHR42829:SF2">
    <property type="entry name" value="NADH-UBIQUINONE OXIDOREDUCTASE CHAIN 5"/>
    <property type="match status" value="1"/>
</dbReference>
<proteinExistence type="inferred from homology"/>
<evidence type="ECO:0000256" key="14">
    <source>
        <dbReference type="ARBA" id="ARBA00023136"/>
    </source>
</evidence>
<accession>A0A7G9IX13</accession>
<evidence type="ECO:0000256" key="1">
    <source>
        <dbReference type="ARBA" id="ARBA00004448"/>
    </source>
</evidence>
<keyword evidence="12 16" id="KW-0830">Ubiquinone</keyword>
<feature type="transmembrane region" description="Helical" evidence="16">
    <location>
        <begin position="395"/>
        <end position="418"/>
    </location>
</feature>
<evidence type="ECO:0000256" key="6">
    <source>
        <dbReference type="ARBA" id="ARBA00022692"/>
    </source>
</evidence>
<evidence type="ECO:0000256" key="16">
    <source>
        <dbReference type="RuleBase" id="RU003404"/>
    </source>
</evidence>
<feature type="domain" description="NADH:quinone oxidoreductase/Mrp antiporter transmembrane" evidence="17">
    <location>
        <begin position="86"/>
        <end position="365"/>
    </location>
</feature>
<feature type="transmembrane region" description="Helical" evidence="16">
    <location>
        <begin position="433"/>
        <end position="452"/>
    </location>
</feature>
<evidence type="ECO:0000256" key="12">
    <source>
        <dbReference type="ARBA" id="ARBA00023075"/>
    </source>
</evidence>
<gene>
    <name evidence="20" type="primary">ND5</name>
</gene>
<dbReference type="InterPro" id="IPR001516">
    <property type="entry name" value="Proton_antipo_N"/>
</dbReference>
<keyword evidence="4 16" id="KW-0813">Transport</keyword>
<keyword evidence="6 16" id="KW-0812">Transmembrane</keyword>
<dbReference type="GO" id="GO:0005743">
    <property type="term" value="C:mitochondrial inner membrane"/>
    <property type="evidence" value="ECO:0007669"/>
    <property type="project" value="UniProtKB-SubCell"/>
</dbReference>
<evidence type="ECO:0000256" key="9">
    <source>
        <dbReference type="ARBA" id="ARBA00022982"/>
    </source>
</evidence>
<keyword evidence="14 16" id="KW-0472">Membrane</keyword>
<feature type="transmembrane region" description="Helical" evidence="16">
    <location>
        <begin position="247"/>
        <end position="265"/>
    </location>
</feature>
<dbReference type="InterPro" id="IPR010934">
    <property type="entry name" value="NADH_DH_su5_C"/>
</dbReference>
<evidence type="ECO:0000259" key="18">
    <source>
        <dbReference type="Pfam" id="PF00662"/>
    </source>
</evidence>
<dbReference type="GeneID" id="62620619"/>
<comment type="function">
    <text evidence="16">Core subunit of the mitochondrial membrane respiratory chain NADH dehydrogenase (Complex I) which catalyzes electron transfer from NADH through the respiratory chain, using ubiquinone as an electron acceptor. Essential for the catalytic activity and assembly of complex I.</text>
</comment>
<name>A0A7G9IX13_9ANNE</name>
<dbReference type="GO" id="GO:0015990">
    <property type="term" value="P:electron transport coupled proton transport"/>
    <property type="evidence" value="ECO:0007669"/>
    <property type="project" value="TreeGrafter"/>
</dbReference>
<comment type="subcellular location">
    <subcellularLocation>
        <location evidence="1">Mitochondrion inner membrane</location>
        <topology evidence="1">Multi-pass membrane protein</topology>
    </subcellularLocation>
</comment>
<comment type="catalytic activity">
    <reaction evidence="15 16">
        <text>a ubiquinone + NADH + 5 H(+)(in) = a ubiquinol + NAD(+) + 4 H(+)(out)</text>
        <dbReference type="Rhea" id="RHEA:29091"/>
        <dbReference type="Rhea" id="RHEA-COMP:9565"/>
        <dbReference type="Rhea" id="RHEA-COMP:9566"/>
        <dbReference type="ChEBI" id="CHEBI:15378"/>
        <dbReference type="ChEBI" id="CHEBI:16389"/>
        <dbReference type="ChEBI" id="CHEBI:17976"/>
        <dbReference type="ChEBI" id="CHEBI:57540"/>
        <dbReference type="ChEBI" id="CHEBI:57945"/>
        <dbReference type="EC" id="7.1.1.2"/>
    </reaction>
</comment>
<evidence type="ECO:0000256" key="2">
    <source>
        <dbReference type="ARBA" id="ARBA00012944"/>
    </source>
</evidence>
<protein>
    <recommendedName>
        <fullName evidence="3 16">NADH-ubiquinone oxidoreductase chain 5</fullName>
        <ecNumber evidence="2 16">7.1.1.2</ecNumber>
    </recommendedName>
</protein>
<dbReference type="CTD" id="4540"/>
<dbReference type="GO" id="GO:0003954">
    <property type="term" value="F:NADH dehydrogenase activity"/>
    <property type="evidence" value="ECO:0007669"/>
    <property type="project" value="TreeGrafter"/>
</dbReference>
<feature type="transmembrane region" description="Helical" evidence="16">
    <location>
        <begin position="37"/>
        <end position="55"/>
    </location>
</feature>
<evidence type="ECO:0000256" key="5">
    <source>
        <dbReference type="ARBA" id="ARBA00022660"/>
    </source>
</evidence>
<dbReference type="AlphaFoldDB" id="A0A7G9IX13"/>
<feature type="transmembrane region" description="Helical" evidence="16">
    <location>
        <begin position="314"/>
        <end position="332"/>
    </location>
</feature>
<sequence>MSLYFVMFSKTLVLEWEISCLNSANLVFPIILDPMGLVFLTTVLFISGNVLFFATSYMQHDLFMPRFIYLVLLFVLSMALLILIPNLITLLIGWDGLGLVSFLLVIYYQNPKSLSAGMITALSNRIGDAMLLLAIGWTLAQGHWMAPNMWESHTTPWVCLTIMIAAMTKSAQMPFSSWLPAAMAAPTPVSALVHSSTLVTAGVFLMIRFYPFLHSIWWFNPSILIISSMTMLMAGMSAMVECDLKKIIALSTLSQLGVMMASLGLGLPLLAFFHLITHALFKALLFLCGGAIIHMNGHSQDLRTVGAVFHQSPMLTTALLTANLALCGTPFLAGFYSKDVILELSLALPTNIIILAIFMFATMLTASYSARMMVLAIWAPNSSFPMNNFNDSDNFITFPMILMSTMAISAGSLINWAFMAPVQELPLPTLHKFLPLLVTLLGALLIAVVLPFPSLSTPRPTKFQHALSFMWFLSPISSQFVLAKTLSHTHLLFKVMDQGWLETVGGQGLHLSSSNMSSSLQIIQRNSINIQILTTAVILAPILLL</sequence>
<keyword evidence="5" id="KW-0679">Respiratory chain</keyword>
<feature type="transmembrane region" description="Helical" evidence="16">
    <location>
        <begin position="129"/>
        <end position="146"/>
    </location>
</feature>
<dbReference type="Pfam" id="PF00361">
    <property type="entry name" value="Proton_antipo_M"/>
    <property type="match status" value="1"/>
</dbReference>
<feature type="domain" description="NADH-Ubiquinone oxidoreductase (complex I) chain 5 N-terminal" evidence="18">
    <location>
        <begin position="22"/>
        <end position="67"/>
    </location>
</feature>
<dbReference type="PANTHER" id="PTHR42829">
    <property type="entry name" value="NADH-UBIQUINONE OXIDOREDUCTASE CHAIN 5"/>
    <property type="match status" value="1"/>
</dbReference>